<protein>
    <submittedName>
        <fullName evidence="2">Uncharacterized protein</fullName>
    </submittedName>
</protein>
<dbReference type="GO" id="GO:0000492">
    <property type="term" value="P:box C/D snoRNP assembly"/>
    <property type="evidence" value="ECO:0007669"/>
    <property type="project" value="InterPro"/>
</dbReference>
<organism evidence="2 3">
    <name type="scientific">Artemia franciscana</name>
    <name type="common">Brine shrimp</name>
    <name type="synonym">Artemia sanfranciscana</name>
    <dbReference type="NCBI Taxonomy" id="6661"/>
    <lineage>
        <taxon>Eukaryota</taxon>
        <taxon>Metazoa</taxon>
        <taxon>Ecdysozoa</taxon>
        <taxon>Arthropoda</taxon>
        <taxon>Crustacea</taxon>
        <taxon>Branchiopoda</taxon>
        <taxon>Anostraca</taxon>
        <taxon>Artemiidae</taxon>
        <taxon>Artemia</taxon>
    </lineage>
</organism>
<evidence type="ECO:0000313" key="2">
    <source>
        <dbReference type="EMBL" id="KAK2721266.1"/>
    </source>
</evidence>
<dbReference type="GO" id="GO:0062064">
    <property type="term" value="F:box C/D methylation guide snoRNP complex binding"/>
    <property type="evidence" value="ECO:0007669"/>
    <property type="project" value="TreeGrafter"/>
</dbReference>
<feature type="region of interest" description="Disordered" evidence="1">
    <location>
        <begin position="101"/>
        <end position="124"/>
    </location>
</feature>
<name>A0AA88I7F4_ARTSF</name>
<dbReference type="EMBL" id="JAVRJZ010000006">
    <property type="protein sequence ID" value="KAK2721266.1"/>
    <property type="molecule type" value="Genomic_DNA"/>
</dbReference>
<proteinExistence type="predicted"/>
<comment type="caution">
    <text evidence="2">The sequence shown here is derived from an EMBL/GenBank/DDBJ whole genome shotgun (WGS) entry which is preliminary data.</text>
</comment>
<accession>A0AA88I7F4</accession>
<gene>
    <name evidence="2" type="ORF">QYM36_003520</name>
</gene>
<evidence type="ECO:0000256" key="1">
    <source>
        <dbReference type="SAM" id="MobiDB-lite"/>
    </source>
</evidence>
<evidence type="ECO:0000313" key="3">
    <source>
        <dbReference type="Proteomes" id="UP001187531"/>
    </source>
</evidence>
<keyword evidence="3" id="KW-1185">Reference proteome</keyword>
<dbReference type="Pfam" id="PF15370">
    <property type="entry name" value="NOPCHAP1"/>
    <property type="match status" value="1"/>
</dbReference>
<dbReference type="PANTHER" id="PTHR28674:SF1">
    <property type="entry name" value="NOP PROTEIN CHAPERONE 1"/>
    <property type="match status" value="1"/>
</dbReference>
<dbReference type="AlphaFoldDB" id="A0AA88I7F4"/>
<reference evidence="2" key="1">
    <citation type="submission" date="2023-07" db="EMBL/GenBank/DDBJ databases">
        <title>Chromosome-level genome assembly of Artemia franciscana.</title>
        <authorList>
            <person name="Jo E."/>
        </authorList>
    </citation>
    <scope>NUCLEOTIDE SEQUENCE</scope>
    <source>
        <tissue evidence="2">Whole body</tissue>
    </source>
</reference>
<feature type="compositionally biased region" description="Basic and acidic residues" evidence="1">
    <location>
        <begin position="112"/>
        <end position="124"/>
    </location>
</feature>
<dbReference type="Proteomes" id="UP001187531">
    <property type="component" value="Unassembled WGS sequence"/>
</dbReference>
<sequence length="179" mass="20072">MNDPGNLEDKKIEFDDNQKEIPGASAIFSLLTEAQRKKSTTFKVQSNLLDKVKSFLPQLQSENEKLQVLAESYPGKVNIENINENDEHVEMNIGVFQGELISDSESEDSDSSVEKEESFASTPEERLRRYDAAIGANRSGSSLVLSSDKLLTLESDIQMEGAMDDIVIIDFFEKRGYKL</sequence>
<feature type="compositionally biased region" description="Acidic residues" evidence="1">
    <location>
        <begin position="102"/>
        <end position="111"/>
    </location>
</feature>
<dbReference type="PANTHER" id="PTHR28674">
    <property type="entry name" value="SIMILAR TO DNA SEGMENT, CHR 10, WAYNE STATE UNIVERSITY 102,-EXPRESSED"/>
    <property type="match status" value="1"/>
</dbReference>
<dbReference type="InterPro" id="IPR027921">
    <property type="entry name" value="NOPCHAP1"/>
</dbReference>